<dbReference type="Proteomes" id="UP000186391">
    <property type="component" value="Unassembled WGS sequence"/>
</dbReference>
<accession>A0A1U7GZP5</accession>
<sequence>MTQNTQCKEHKTSTQTVTYKNRLNSWVIARLLPDTQRQIIARFRSRSDADGHMQRLRQISPEDNFVVMFDCQADESLN</sequence>
<dbReference type="EMBL" id="MRCA01000005">
    <property type="protein sequence ID" value="OKH14028.1"/>
    <property type="molecule type" value="Genomic_DNA"/>
</dbReference>
<organism evidence="1 2">
    <name type="scientific">Fischerella major NIES-592</name>
    <dbReference type="NCBI Taxonomy" id="210994"/>
    <lineage>
        <taxon>Bacteria</taxon>
        <taxon>Bacillati</taxon>
        <taxon>Cyanobacteriota</taxon>
        <taxon>Cyanophyceae</taxon>
        <taxon>Nostocales</taxon>
        <taxon>Hapalosiphonaceae</taxon>
        <taxon>Fischerella</taxon>
    </lineage>
</organism>
<gene>
    <name evidence="1" type="ORF">NIES592_11970</name>
</gene>
<proteinExistence type="predicted"/>
<dbReference type="OrthoDB" id="489126at2"/>
<dbReference type="RefSeq" id="WP_062246621.1">
    <property type="nucleotide sequence ID" value="NZ_MRCA01000005.1"/>
</dbReference>
<evidence type="ECO:0000313" key="1">
    <source>
        <dbReference type="EMBL" id="OKH14028.1"/>
    </source>
</evidence>
<protein>
    <submittedName>
        <fullName evidence="1">Uncharacterized protein</fullName>
    </submittedName>
</protein>
<evidence type="ECO:0000313" key="2">
    <source>
        <dbReference type="Proteomes" id="UP000186391"/>
    </source>
</evidence>
<keyword evidence="2" id="KW-1185">Reference proteome</keyword>
<dbReference type="AlphaFoldDB" id="A0A1U7GZP5"/>
<name>A0A1U7GZP5_9CYAN</name>
<comment type="caution">
    <text evidence="1">The sequence shown here is derived from an EMBL/GenBank/DDBJ whole genome shotgun (WGS) entry which is preliminary data.</text>
</comment>
<reference evidence="1 2" key="1">
    <citation type="submission" date="2016-11" db="EMBL/GenBank/DDBJ databases">
        <title>Draft Genome Sequences of Nine Cyanobacterial Strains from Diverse Habitats.</title>
        <authorList>
            <person name="Zhu T."/>
            <person name="Hou S."/>
            <person name="Lu X."/>
            <person name="Hess W.R."/>
        </authorList>
    </citation>
    <scope>NUCLEOTIDE SEQUENCE [LARGE SCALE GENOMIC DNA]</scope>
    <source>
        <strain evidence="1 2">NIES-592</strain>
    </source>
</reference>